<dbReference type="InterPro" id="IPR009057">
    <property type="entry name" value="Homeodomain-like_sf"/>
</dbReference>
<dbReference type="EMBL" id="CP021886">
    <property type="protein sequence ID" value="AWI33667.1"/>
    <property type="molecule type" value="Genomic_DNA"/>
</dbReference>
<dbReference type="InterPro" id="IPR039536">
    <property type="entry name" value="TetR_C_Proteobacteria"/>
</dbReference>
<evidence type="ECO:0000256" key="3">
    <source>
        <dbReference type="ARBA" id="ARBA00023163"/>
    </source>
</evidence>
<dbReference type="InterPro" id="IPR001647">
    <property type="entry name" value="HTH_TetR"/>
</dbReference>
<dbReference type="Gene3D" id="1.10.357.10">
    <property type="entry name" value="Tetracycline Repressor, domain 2"/>
    <property type="match status" value="1"/>
</dbReference>
<dbReference type="Gene3D" id="1.10.10.60">
    <property type="entry name" value="Homeodomain-like"/>
    <property type="match status" value="1"/>
</dbReference>
<dbReference type="AlphaFoldDB" id="A0A2U8FCV0"/>
<dbReference type="Pfam" id="PF00440">
    <property type="entry name" value="TetR_N"/>
    <property type="match status" value="1"/>
</dbReference>
<evidence type="ECO:0000256" key="4">
    <source>
        <dbReference type="PROSITE-ProRule" id="PRU00335"/>
    </source>
</evidence>
<evidence type="ECO:0000313" key="6">
    <source>
        <dbReference type="EMBL" id="AWI33667.1"/>
    </source>
</evidence>
<evidence type="ECO:0000256" key="2">
    <source>
        <dbReference type="ARBA" id="ARBA00023125"/>
    </source>
</evidence>
<organism evidence="6">
    <name type="scientific">Helicobacter apodemus</name>
    <dbReference type="NCBI Taxonomy" id="135569"/>
    <lineage>
        <taxon>Bacteria</taxon>
        <taxon>Pseudomonadati</taxon>
        <taxon>Campylobacterota</taxon>
        <taxon>Epsilonproteobacteria</taxon>
        <taxon>Campylobacterales</taxon>
        <taxon>Helicobacteraceae</taxon>
        <taxon>Helicobacter</taxon>
    </lineage>
</organism>
<accession>A0A2U8FCV0</accession>
<dbReference type="OrthoDB" id="5422199at2"/>
<gene>
    <name evidence="6" type="ORF">CDV25_01990</name>
</gene>
<protein>
    <submittedName>
        <fullName evidence="6">TetR family transcriptional regulator</fullName>
    </submittedName>
</protein>
<dbReference type="GO" id="GO:0003677">
    <property type="term" value="F:DNA binding"/>
    <property type="evidence" value="ECO:0007669"/>
    <property type="project" value="UniProtKB-UniRule"/>
</dbReference>
<dbReference type="PANTHER" id="PTHR47506:SF1">
    <property type="entry name" value="HTH-TYPE TRANSCRIPTIONAL REGULATOR YJDC"/>
    <property type="match status" value="1"/>
</dbReference>
<keyword evidence="1" id="KW-0805">Transcription regulation</keyword>
<evidence type="ECO:0000256" key="1">
    <source>
        <dbReference type="ARBA" id="ARBA00023015"/>
    </source>
</evidence>
<reference evidence="6" key="1">
    <citation type="submission" date="2017-06" db="EMBL/GenBank/DDBJ databases">
        <title>Complete genome of Helicobacter apodemus.</title>
        <authorList>
            <person name="Cho S."/>
        </authorList>
    </citation>
    <scope>NUCLEOTIDE SEQUENCE [LARGE SCALE GENOMIC DNA]</scope>
    <source>
        <strain evidence="6">SCJK1</strain>
    </source>
</reference>
<keyword evidence="2 4" id="KW-0238">DNA-binding</keyword>
<dbReference type="KEGG" id="had:CDV25_01990"/>
<proteinExistence type="predicted"/>
<name>A0A2U8FCV0_9HELI</name>
<dbReference type="PROSITE" id="PS50977">
    <property type="entry name" value="HTH_TETR_2"/>
    <property type="match status" value="1"/>
</dbReference>
<feature type="domain" description="HTH tetR-type" evidence="5">
    <location>
        <begin position="11"/>
        <end position="71"/>
    </location>
</feature>
<feature type="DNA-binding region" description="H-T-H motif" evidence="4">
    <location>
        <begin position="34"/>
        <end position="53"/>
    </location>
</feature>
<dbReference type="Pfam" id="PF14246">
    <property type="entry name" value="TetR_C_7"/>
    <property type="match status" value="1"/>
</dbReference>
<keyword evidence="3" id="KW-0804">Transcription</keyword>
<dbReference type="SUPFAM" id="SSF46689">
    <property type="entry name" value="Homeodomain-like"/>
    <property type="match status" value="1"/>
</dbReference>
<dbReference type="PANTHER" id="PTHR47506">
    <property type="entry name" value="TRANSCRIPTIONAL REGULATORY PROTEIN"/>
    <property type="match status" value="1"/>
</dbReference>
<dbReference type="RefSeq" id="WP_108910553.1">
    <property type="nucleotide sequence ID" value="NZ_CP021886.1"/>
</dbReference>
<evidence type="ECO:0000259" key="5">
    <source>
        <dbReference type="PROSITE" id="PS50977"/>
    </source>
</evidence>
<sequence>MQKQTLSKKSQEKYNKILKIAFKLFLKYGYAKTSLQMVIKQTEGSLATIYKLFGDKKTLFVESLKYGTKDFMEALDNNLFCIDKSNLSLEDFLKKYAQNLLNEMFQKDSIALQRIIIIEGYHQPEIFKIFEAVCIKKANFYLIEGLKIYCQKNNLKIKNLEEAQDFFINQIIHPYFYYIISNSSYTPPKTKEEIDKIIQRGVKMFMFYLKNYEEF</sequence>
<dbReference type="Proteomes" id="UP000244890">
    <property type="component" value="Chromosome"/>
</dbReference>